<dbReference type="Gene3D" id="3.30.465.10">
    <property type="match status" value="1"/>
</dbReference>
<dbReference type="EMBL" id="JAAXPC010000032">
    <property type="protein sequence ID" value="NKY05253.1"/>
    <property type="molecule type" value="Genomic_DNA"/>
</dbReference>
<dbReference type="Proteomes" id="UP000563898">
    <property type="component" value="Unassembled WGS sequence"/>
</dbReference>
<dbReference type="Gene3D" id="3.40.462.20">
    <property type="match status" value="1"/>
</dbReference>
<evidence type="ECO:0000256" key="5">
    <source>
        <dbReference type="ARBA" id="ARBA00023002"/>
    </source>
</evidence>
<feature type="domain" description="FAD-binding PCMH-type" evidence="6">
    <location>
        <begin position="40"/>
        <end position="208"/>
    </location>
</feature>
<keyword evidence="5" id="KW-0560">Oxidoreductase</keyword>
<dbReference type="InterPro" id="IPR016166">
    <property type="entry name" value="FAD-bd_PCMH"/>
</dbReference>
<evidence type="ECO:0000313" key="8">
    <source>
        <dbReference type="Proteomes" id="UP000563898"/>
    </source>
</evidence>
<dbReference type="PANTHER" id="PTHR42973">
    <property type="entry name" value="BINDING OXIDOREDUCTASE, PUTATIVE (AFU_ORTHOLOGUE AFUA_1G17690)-RELATED"/>
    <property type="match status" value="1"/>
</dbReference>
<dbReference type="RefSeq" id="WP_006371757.1">
    <property type="nucleotide sequence ID" value="NZ_JAAXPC010000032.1"/>
</dbReference>
<evidence type="ECO:0000313" key="7">
    <source>
        <dbReference type="EMBL" id="NKY05253.1"/>
    </source>
</evidence>
<dbReference type="InterPro" id="IPR006094">
    <property type="entry name" value="Oxid_FAD_bind_N"/>
</dbReference>
<evidence type="ECO:0000256" key="2">
    <source>
        <dbReference type="ARBA" id="ARBA00005466"/>
    </source>
</evidence>
<keyword evidence="4" id="KW-0274">FAD</keyword>
<dbReference type="AlphaFoldDB" id="A0A846WX81"/>
<comment type="cofactor">
    <cofactor evidence="1">
        <name>FAD</name>
        <dbReference type="ChEBI" id="CHEBI:57692"/>
    </cofactor>
</comment>
<dbReference type="SUPFAM" id="SSF56176">
    <property type="entry name" value="FAD-binding/transporter-associated domain-like"/>
    <property type="match status" value="1"/>
</dbReference>
<reference evidence="7 8" key="1">
    <citation type="submission" date="2020-04" db="EMBL/GenBank/DDBJ databases">
        <title>MicrobeNet Type strains.</title>
        <authorList>
            <person name="Nicholson A.C."/>
        </authorList>
    </citation>
    <scope>NUCLEOTIDE SEQUENCE [LARGE SCALE GENOMIC DNA]</scope>
    <source>
        <strain evidence="7 8">ATCC BAA-14</strain>
    </source>
</reference>
<dbReference type="PANTHER" id="PTHR42973:SF39">
    <property type="entry name" value="FAD-BINDING PCMH-TYPE DOMAIN-CONTAINING PROTEIN"/>
    <property type="match status" value="1"/>
</dbReference>
<dbReference type="Pfam" id="PF01565">
    <property type="entry name" value="FAD_binding_4"/>
    <property type="match status" value="1"/>
</dbReference>
<protein>
    <submittedName>
        <fullName evidence="7">FAD-binding oxidoreductase</fullName>
    </submittedName>
</protein>
<name>A0A846WX81_9ACTN</name>
<dbReference type="InterPro" id="IPR050416">
    <property type="entry name" value="FAD-linked_Oxidoreductase"/>
</dbReference>
<comment type="similarity">
    <text evidence="2">Belongs to the oxygen-dependent FAD-linked oxidoreductase family.</text>
</comment>
<sequence>MTSTRSVDQADIAALRRAVRGSVHRPTDPGYATVGFNVAVAQRPWAVVDVADAADVAAVVGFAAANSMTVSVWATGHGATGVDGHSILVRTTGLDVCEIDPATRTARVGAGVRWQQVLDAATPLGLAPLCGSAPAVGVVGFLSGGGIGPLVRTVGASSDHVRSITVVTGNGALIRATPECNPELFWGLRGGKATLGLIVEVVIDLLPIPEICGGALYFDGEQAETVVRGWRRWATELPREITSSLALMRLPAMPGIPEPLGGRLTVAVRVAAVGDPGRAAELCSGLSALGTPVLGGLGVMPYARIGEIHADPTTPMPVVEAGTLLGELDEPAVDALLAAAGPASSTGPVIVEVRMLGGAFADEPPVRSALCHRDAAAHLYTIGLAGGPEATPGAGVLDAMAPWATGGELPNFAASADAVHIRRCYDEDTFAWLAALAAQHDPYGVLHVGQVVR</sequence>
<dbReference type="PROSITE" id="PS00862">
    <property type="entry name" value="OX2_COVAL_FAD"/>
    <property type="match status" value="1"/>
</dbReference>
<dbReference type="InterPro" id="IPR036318">
    <property type="entry name" value="FAD-bd_PCMH-like_sf"/>
</dbReference>
<dbReference type="GO" id="GO:0071949">
    <property type="term" value="F:FAD binding"/>
    <property type="evidence" value="ECO:0007669"/>
    <property type="project" value="InterPro"/>
</dbReference>
<keyword evidence="3" id="KW-0285">Flavoprotein</keyword>
<gene>
    <name evidence="7" type="ORF">HGA05_27220</name>
</gene>
<evidence type="ECO:0000256" key="3">
    <source>
        <dbReference type="ARBA" id="ARBA00022630"/>
    </source>
</evidence>
<comment type="caution">
    <text evidence="7">The sequence shown here is derived from an EMBL/GenBank/DDBJ whole genome shotgun (WGS) entry which is preliminary data.</text>
</comment>
<evidence type="ECO:0000256" key="4">
    <source>
        <dbReference type="ARBA" id="ARBA00022827"/>
    </source>
</evidence>
<proteinExistence type="inferred from homology"/>
<dbReference type="PROSITE" id="PS51387">
    <property type="entry name" value="FAD_PCMH"/>
    <property type="match status" value="1"/>
</dbReference>
<dbReference type="Gene3D" id="3.30.43.10">
    <property type="entry name" value="Uridine Diphospho-n-acetylenolpyruvylglucosamine Reductase, domain 2"/>
    <property type="match status" value="1"/>
</dbReference>
<organism evidence="7 8">
    <name type="scientific">Gordonia polyisoprenivorans</name>
    <dbReference type="NCBI Taxonomy" id="84595"/>
    <lineage>
        <taxon>Bacteria</taxon>
        <taxon>Bacillati</taxon>
        <taxon>Actinomycetota</taxon>
        <taxon>Actinomycetes</taxon>
        <taxon>Mycobacteriales</taxon>
        <taxon>Gordoniaceae</taxon>
        <taxon>Gordonia</taxon>
    </lineage>
</organism>
<dbReference type="InterPro" id="IPR006093">
    <property type="entry name" value="Oxy_OxRdtase_FAD_BS"/>
</dbReference>
<evidence type="ECO:0000256" key="1">
    <source>
        <dbReference type="ARBA" id="ARBA00001974"/>
    </source>
</evidence>
<dbReference type="GO" id="GO:0016491">
    <property type="term" value="F:oxidoreductase activity"/>
    <property type="evidence" value="ECO:0007669"/>
    <property type="project" value="UniProtKB-KW"/>
</dbReference>
<evidence type="ECO:0000259" key="6">
    <source>
        <dbReference type="PROSITE" id="PS51387"/>
    </source>
</evidence>
<dbReference type="InterPro" id="IPR016169">
    <property type="entry name" value="FAD-bd_PCMH_sub2"/>
</dbReference>
<accession>A0A846WX81</accession>
<dbReference type="InterPro" id="IPR016167">
    <property type="entry name" value="FAD-bd_PCMH_sub1"/>
</dbReference>